<dbReference type="EMBL" id="PIPZ01000001">
    <property type="protein sequence ID" value="RUO61456.1"/>
    <property type="molecule type" value="Genomic_DNA"/>
</dbReference>
<dbReference type="PANTHER" id="PTHR44591">
    <property type="entry name" value="STRESS RESPONSE REGULATOR PROTEIN 1"/>
    <property type="match status" value="1"/>
</dbReference>
<feature type="domain" description="Response regulatory" evidence="3">
    <location>
        <begin position="4"/>
        <end position="120"/>
    </location>
</feature>
<dbReference type="CDD" id="cd00156">
    <property type="entry name" value="REC"/>
    <property type="match status" value="1"/>
</dbReference>
<evidence type="ECO:0000313" key="4">
    <source>
        <dbReference type="EMBL" id="RUO61456.1"/>
    </source>
</evidence>
<keyword evidence="5" id="KW-1185">Reference proteome</keyword>
<feature type="modified residue" description="4-aspartylphosphate" evidence="2">
    <location>
        <position position="53"/>
    </location>
</feature>
<keyword evidence="1 2" id="KW-0597">Phosphoprotein</keyword>
<dbReference type="OrthoDB" id="9800897at2"/>
<protein>
    <submittedName>
        <fullName evidence="4">Two-component system response regulator</fullName>
    </submittedName>
</protein>
<gene>
    <name evidence="4" type="ORF">CWI76_04145</name>
</gene>
<accession>A0A432YKK1</accession>
<dbReference type="Proteomes" id="UP000288127">
    <property type="component" value="Unassembled WGS sequence"/>
</dbReference>
<dbReference type="InterPro" id="IPR001789">
    <property type="entry name" value="Sig_transdc_resp-reg_receiver"/>
</dbReference>
<dbReference type="InterPro" id="IPR011006">
    <property type="entry name" value="CheY-like_superfamily"/>
</dbReference>
<comment type="caution">
    <text evidence="4">The sequence shown here is derived from an EMBL/GenBank/DDBJ whole genome shotgun (WGS) entry which is preliminary data.</text>
</comment>
<dbReference type="Pfam" id="PF00072">
    <property type="entry name" value="Response_reg"/>
    <property type="match status" value="1"/>
</dbReference>
<dbReference type="Gene3D" id="3.40.50.2300">
    <property type="match status" value="1"/>
</dbReference>
<dbReference type="SMART" id="SM00448">
    <property type="entry name" value="REC"/>
    <property type="match status" value="1"/>
</dbReference>
<dbReference type="SUPFAM" id="SSF52172">
    <property type="entry name" value="CheY-like"/>
    <property type="match status" value="1"/>
</dbReference>
<dbReference type="AlphaFoldDB" id="A0A432YKK1"/>
<dbReference type="PANTHER" id="PTHR44591:SF3">
    <property type="entry name" value="RESPONSE REGULATORY DOMAIN-CONTAINING PROTEIN"/>
    <property type="match status" value="1"/>
</dbReference>
<evidence type="ECO:0000259" key="3">
    <source>
        <dbReference type="PROSITE" id="PS50110"/>
    </source>
</evidence>
<sequence>MSLQLLLVEDKPATREQLLQIIEQSPFTVSCANDGLDGLNRSKSQHFDVVLVDHKMPLMDGLALIKNLRQSKHYQQTPIILMTTQDAAQVQPLADKAGANLCLPKPVEAQRLLGLLNDLAATTGNPQQTTA</sequence>
<evidence type="ECO:0000313" key="5">
    <source>
        <dbReference type="Proteomes" id="UP000288127"/>
    </source>
</evidence>
<organism evidence="4 5">
    <name type="scientific">Pseudidiomarina marina</name>
    <dbReference type="NCBI Taxonomy" id="502366"/>
    <lineage>
        <taxon>Bacteria</taxon>
        <taxon>Pseudomonadati</taxon>
        <taxon>Pseudomonadota</taxon>
        <taxon>Gammaproteobacteria</taxon>
        <taxon>Alteromonadales</taxon>
        <taxon>Idiomarinaceae</taxon>
        <taxon>Pseudidiomarina</taxon>
    </lineage>
</organism>
<dbReference type="PROSITE" id="PS50110">
    <property type="entry name" value="RESPONSE_REGULATORY"/>
    <property type="match status" value="1"/>
</dbReference>
<name>A0A432YKK1_9GAMM</name>
<dbReference type="RefSeq" id="WP_126759080.1">
    <property type="nucleotide sequence ID" value="NZ_CP085233.1"/>
</dbReference>
<reference evidence="5" key="1">
    <citation type="journal article" date="2018" name="Front. Microbiol.">
        <title>Genome-Based Analysis Reveals the Taxonomy and Diversity of the Family Idiomarinaceae.</title>
        <authorList>
            <person name="Liu Y."/>
            <person name="Lai Q."/>
            <person name="Shao Z."/>
        </authorList>
    </citation>
    <scope>NUCLEOTIDE SEQUENCE [LARGE SCALE GENOMIC DNA]</scope>
    <source>
        <strain evidence="5">PIM1</strain>
    </source>
</reference>
<dbReference type="InterPro" id="IPR050595">
    <property type="entry name" value="Bact_response_regulator"/>
</dbReference>
<evidence type="ECO:0000256" key="2">
    <source>
        <dbReference type="PROSITE-ProRule" id="PRU00169"/>
    </source>
</evidence>
<dbReference type="GO" id="GO:0000160">
    <property type="term" value="P:phosphorelay signal transduction system"/>
    <property type="evidence" value="ECO:0007669"/>
    <property type="project" value="InterPro"/>
</dbReference>
<evidence type="ECO:0000256" key="1">
    <source>
        <dbReference type="ARBA" id="ARBA00022553"/>
    </source>
</evidence>
<proteinExistence type="predicted"/>